<evidence type="ECO:0000313" key="3">
    <source>
        <dbReference type="Proteomes" id="UP000059574"/>
    </source>
</evidence>
<feature type="transmembrane region" description="Helical" evidence="1">
    <location>
        <begin position="405"/>
        <end position="427"/>
    </location>
</feature>
<name>A0A0S2LYT0_9MICC</name>
<organism evidence="2 3">
    <name type="scientific">Arthrobacter alpinus</name>
    <dbReference type="NCBI Taxonomy" id="656366"/>
    <lineage>
        <taxon>Bacteria</taxon>
        <taxon>Bacillati</taxon>
        <taxon>Actinomycetota</taxon>
        <taxon>Actinomycetes</taxon>
        <taxon>Micrococcales</taxon>
        <taxon>Micrococcaceae</taxon>
        <taxon>Arthrobacter</taxon>
    </lineage>
</organism>
<proteinExistence type="predicted"/>
<reference evidence="3" key="1">
    <citation type="submission" date="2015-11" db="EMBL/GenBank/DDBJ databases">
        <authorList>
            <person name="Kumar R."/>
            <person name="Singh D."/>
            <person name="Swarnkar M.K."/>
            <person name="Singh A.K."/>
            <person name="Kumar S."/>
        </authorList>
    </citation>
    <scope>NUCLEOTIDE SEQUENCE [LARGE SCALE GENOMIC DNA]</scope>
    <source>
        <strain evidence="3">ERGS4:06</strain>
    </source>
</reference>
<feature type="transmembrane region" description="Helical" evidence="1">
    <location>
        <begin position="173"/>
        <end position="196"/>
    </location>
</feature>
<evidence type="ECO:0000313" key="2">
    <source>
        <dbReference type="EMBL" id="ALO66424.1"/>
    </source>
</evidence>
<keyword evidence="1" id="KW-1133">Transmembrane helix</keyword>
<feature type="transmembrane region" description="Helical" evidence="1">
    <location>
        <begin position="56"/>
        <end position="80"/>
    </location>
</feature>
<dbReference type="RefSeq" id="WP_062287196.1">
    <property type="nucleotide sequence ID" value="NZ_CP013200.1"/>
</dbReference>
<protein>
    <submittedName>
        <fullName evidence="2">Transporter</fullName>
    </submittedName>
</protein>
<feature type="transmembrane region" description="Helical" evidence="1">
    <location>
        <begin position="129"/>
        <end position="152"/>
    </location>
</feature>
<feature type="transmembrane region" description="Helical" evidence="1">
    <location>
        <begin position="485"/>
        <end position="506"/>
    </location>
</feature>
<dbReference type="EMBL" id="CP013200">
    <property type="protein sequence ID" value="ALO66424.1"/>
    <property type="molecule type" value="Genomic_DNA"/>
</dbReference>
<feature type="transmembrane region" description="Helical" evidence="1">
    <location>
        <begin position="451"/>
        <end position="479"/>
    </location>
</feature>
<keyword evidence="1" id="KW-0472">Membrane</keyword>
<feature type="transmembrane region" description="Helical" evidence="1">
    <location>
        <begin position="21"/>
        <end position="44"/>
    </location>
</feature>
<feature type="transmembrane region" description="Helical" evidence="1">
    <location>
        <begin position="305"/>
        <end position="327"/>
    </location>
</feature>
<gene>
    <name evidence="2" type="ORF">AS189_07870</name>
</gene>
<dbReference type="AlphaFoldDB" id="A0A0S2LYT0"/>
<feature type="transmembrane region" description="Helical" evidence="1">
    <location>
        <begin position="333"/>
        <end position="355"/>
    </location>
</feature>
<feature type="transmembrane region" description="Helical" evidence="1">
    <location>
        <begin position="237"/>
        <end position="260"/>
    </location>
</feature>
<reference evidence="2 3" key="2">
    <citation type="journal article" date="2016" name="J. Biotechnol.">
        <title>Complete genome sequence of Arthrobacter alpinus ERGS4:06, a yellow pigmented bacterium tolerant to cold and radiations isolated from Sikkim Himalaya.</title>
        <authorList>
            <person name="Kumar R."/>
            <person name="Singh D."/>
            <person name="Swarnkar M.K."/>
            <person name="Singh A.K."/>
            <person name="Kumar S."/>
        </authorList>
    </citation>
    <scope>NUCLEOTIDE SEQUENCE [LARGE SCALE GENOMIC DNA]</scope>
    <source>
        <strain evidence="2 3">ERGS4:06</strain>
    </source>
</reference>
<feature type="transmembrane region" description="Helical" evidence="1">
    <location>
        <begin position="101"/>
        <end position="123"/>
    </location>
</feature>
<feature type="transmembrane region" description="Helical" evidence="1">
    <location>
        <begin position="376"/>
        <end position="399"/>
    </location>
</feature>
<dbReference type="OrthoDB" id="3261041at2"/>
<evidence type="ECO:0000256" key="1">
    <source>
        <dbReference type="SAM" id="Phobius"/>
    </source>
</evidence>
<keyword evidence="1" id="KW-0812">Transmembrane</keyword>
<dbReference type="Proteomes" id="UP000059574">
    <property type="component" value="Chromosome"/>
</dbReference>
<accession>A0A0S2LYT0</accession>
<sequence length="528" mass="54184">MVAHLLRLKLALLRNSLKRSPWQLVGLIFAALYGLGVLGMLLVGLGFAGSVGDAEFVGMVIVLAGSALLVGWLIIPVLASGLDMTLDPARFVTYSIPMKQLLTGLALSSFIGVPGVVTLVAAMGTAVGWWRYPGAAAAALICGALGALTCIIASRAITAASTSLASSRRFKDVSGIVVLVPLMLMGPIIAGVTSGISDFSVYLPQLATTLSWTPLGAVWGVPADIAVGAWGPAGLKLLIALATLAVLTWVWKLCLVKALVTPAFSGGGRRTAGKLGFFVRFPQTPTGAVAARCLTYWFRDPRYSAGLLIAPLIPLVMVFGGTQAAGLEAVGPILSYAGAFAAFMVAWSISADISYDNTAFALHLATGVSGKADRTGRVMAAAVLALPLGLLFAVAGSVVAGDWQILPGALGLVLGATGAGLGLASVFSSRFTMVVPLPGESPMKSKPGNNFATVLIQLSGFAGAGVLAAPVAVLIIIGAVAHLPLFFWLALVAGVGLGALYVFFGIRMGAEQYNKRGPELLQAVSVDR</sequence>